<reference evidence="2 3" key="1">
    <citation type="submission" date="2020-08" db="EMBL/GenBank/DDBJ databases">
        <title>Sequencing the genomes of 1000 actinobacteria strains.</title>
        <authorList>
            <person name="Klenk H.-P."/>
        </authorList>
    </citation>
    <scope>NUCLEOTIDE SEQUENCE [LARGE SCALE GENOMIC DNA]</scope>
    <source>
        <strain evidence="2 3">DSM 44786</strain>
    </source>
</reference>
<proteinExistence type="predicted"/>
<feature type="signal peptide" evidence="1">
    <location>
        <begin position="1"/>
        <end position="23"/>
    </location>
</feature>
<evidence type="ECO:0000256" key="1">
    <source>
        <dbReference type="SAM" id="SignalP"/>
    </source>
</evidence>
<dbReference type="RefSeq" id="WP_184921525.1">
    <property type="nucleotide sequence ID" value="NZ_JACHJR010000001.1"/>
</dbReference>
<evidence type="ECO:0000313" key="2">
    <source>
        <dbReference type="EMBL" id="MBB4950389.1"/>
    </source>
</evidence>
<evidence type="ECO:0008006" key="4">
    <source>
        <dbReference type="Google" id="ProtNLM"/>
    </source>
</evidence>
<dbReference type="Proteomes" id="UP000573327">
    <property type="component" value="Unassembled WGS sequence"/>
</dbReference>
<comment type="caution">
    <text evidence="2">The sequence shown here is derived from an EMBL/GenBank/DDBJ whole genome shotgun (WGS) entry which is preliminary data.</text>
</comment>
<protein>
    <recommendedName>
        <fullName evidence="4">Htaa domain-containing protein</fullName>
    </recommendedName>
</protein>
<gene>
    <name evidence="2" type="ORF">F4556_005924</name>
</gene>
<accession>A0A7W7SH59</accession>
<organism evidence="2 3">
    <name type="scientific">Kitasatospora gansuensis</name>
    <dbReference type="NCBI Taxonomy" id="258050"/>
    <lineage>
        <taxon>Bacteria</taxon>
        <taxon>Bacillati</taxon>
        <taxon>Actinomycetota</taxon>
        <taxon>Actinomycetes</taxon>
        <taxon>Kitasatosporales</taxon>
        <taxon>Streptomycetaceae</taxon>
        <taxon>Kitasatospora</taxon>
    </lineage>
</organism>
<sequence length="215" mass="22935">MRILRKLAIAATALALAAPVALAPTAQASAPVTQGADQRASRIYISPWGSAKVRVSDTTKAWLIAKDIKLGAIAPFTLDPDGFGFDMPIGSTAGDHLDEKGRIFYPGGITLKQDSSQTYIELVPTWIRVMPQPGYSAGVKVNGESVSDETLIAYTTPAEVLANGRPTLTGFTLDRVPFHVTEDAATLTKAYFGDGLKADSMFGTLTPRFDYVPTN</sequence>
<dbReference type="EMBL" id="JACHJR010000001">
    <property type="protein sequence ID" value="MBB4950389.1"/>
    <property type="molecule type" value="Genomic_DNA"/>
</dbReference>
<name>A0A7W7SH59_9ACTN</name>
<keyword evidence="3" id="KW-1185">Reference proteome</keyword>
<feature type="chain" id="PRO_5039489752" description="Htaa domain-containing protein" evidence="1">
    <location>
        <begin position="24"/>
        <end position="215"/>
    </location>
</feature>
<dbReference type="AlphaFoldDB" id="A0A7W7SH59"/>
<keyword evidence="1" id="KW-0732">Signal</keyword>
<evidence type="ECO:0000313" key="3">
    <source>
        <dbReference type="Proteomes" id="UP000573327"/>
    </source>
</evidence>